<keyword evidence="1" id="KW-0732">Signal</keyword>
<dbReference type="Pfam" id="PF13283">
    <property type="entry name" value="NfrA_C"/>
    <property type="match status" value="1"/>
</dbReference>
<evidence type="ECO:0000313" key="3">
    <source>
        <dbReference type="EMBL" id="ERL51560.1"/>
    </source>
</evidence>
<dbReference type="AlphaFoldDB" id="W1N9F7"/>
<dbReference type="SUPFAM" id="SSF48452">
    <property type="entry name" value="TPR-like"/>
    <property type="match status" value="3"/>
</dbReference>
<keyword evidence="4" id="KW-1185">Reference proteome</keyword>
<dbReference type="Gene3D" id="1.25.40.10">
    <property type="entry name" value="Tetratricopeptide repeat domain"/>
    <property type="match status" value="2"/>
</dbReference>
<dbReference type="RefSeq" id="WP_021818707.1">
    <property type="nucleotide sequence ID" value="NZ_AVBC01000023.1"/>
</dbReference>
<proteinExistence type="predicted"/>
<name>W1N9F7_9GAMM</name>
<sequence length="1035" mass="115142">MKAHLTLAVLLLSGVVHTPSLAQEQSGLSRFDNFRSYPYLDRAYRAAEEQRWTDVQRLMEHLLKRVPGSLEAHRLLARSLMEQGDLDGALDTLNGLDINISSAQKLTLQLSWINAGKATASQARQWASETTGSGRKRLWQAEAEHLRQSRGTAAAMDWLSGIAERGSDLPLDRYLATLAESTQDWPTVVSSLEPHAASGKLNDVDWQRLTSGLVATSDAAGLDRLLASMPEHRQSVALNEAAQRAIALGHPEIAGRWLKELERRGELDATGRSMLLETAFEAQDTETVHDLAMRSTENCLRATVWLADQAPGMAREVLAHCPPGTHIDPETWLNLASQLGATELIERMPLPRDLNNRRTMVLVQENERQGNWRAALAWLQDVPPSPERWQLEAELASRAGDAQRAARAWQTHYRLTGAPQSLDTASHQLVESGQQQQALELLRTAFQQHPDRLNSNSLTRLAELFRQAPASLDAATLAALNARLAPEQRPSLIESLAYAERCDLVTAQANALNPPAWRALAVCAGDHPDEAVALWQKALEQSLVEGNTDVIETDRRALAYALGNAGKAEDAWQQWQQLPWPHLDSDAREAASRSALAVGAAEDAWTIWQSLDTSDSRIQLLGARIALARGEDERAIALARDAAESSSNTSDAAEYLTEASAIAANAGDPLLATQWLEQAHRLTPDSPSLTRQLGMTLANSEDAATRQRAVTLLEQSRQDYPEDYLTTGTLANLEVALGNYANARQWLRRSIDQQSEASTISDADSREMANRLYAQRRAHESLSRRDTIRLSSSWAPTQPSAGIYNDDGGDNGGAINTQILEWEHALGREPWSRGRQLAMYGRTIVGGDDRHSYADSQSLGLGLRARPFASHNLNLYAELYADHDYASDDTDVDLMLRANTSLLDQGDYSSEWRPSTNHWNERSLYLDTAWWVHRDAAQLYARYQQGHTFKLHTSSAQTLMPYIAAQYTLQNNADWDDQQDDSRLAAGLRWQLWYDEDQYNAWRRRLTISTEYQHSFTGDLYGGEHGWAVSLELSL</sequence>
<dbReference type="InterPro" id="IPR025137">
    <property type="entry name" value="NfrA_C"/>
</dbReference>
<dbReference type="PATRIC" id="fig|1178482.3.peg.1754"/>
<organism evidence="3 4">
    <name type="scientific">Halomonas huangheensis</name>
    <dbReference type="NCBI Taxonomy" id="1178482"/>
    <lineage>
        <taxon>Bacteria</taxon>
        <taxon>Pseudomonadati</taxon>
        <taxon>Pseudomonadota</taxon>
        <taxon>Gammaproteobacteria</taxon>
        <taxon>Oceanospirillales</taxon>
        <taxon>Halomonadaceae</taxon>
        <taxon>Halomonas</taxon>
    </lineage>
</organism>
<dbReference type="EMBL" id="AVBC01000023">
    <property type="protein sequence ID" value="ERL51560.1"/>
    <property type="molecule type" value="Genomic_DNA"/>
</dbReference>
<dbReference type="OrthoDB" id="7312176at2"/>
<reference evidence="3 4" key="1">
    <citation type="submission" date="2013-08" db="EMBL/GenBank/DDBJ databases">
        <title>draft genome of Halomonas huanghegensis, strain BJGMM-B45T.</title>
        <authorList>
            <person name="Miao C."/>
            <person name="Wan Y."/>
            <person name="Jin W."/>
        </authorList>
    </citation>
    <scope>NUCLEOTIDE SEQUENCE [LARGE SCALE GENOMIC DNA]</scope>
    <source>
        <strain evidence="3 4">BJGMM-B45</strain>
    </source>
</reference>
<evidence type="ECO:0000313" key="4">
    <source>
        <dbReference type="Proteomes" id="UP000019113"/>
    </source>
</evidence>
<dbReference type="Proteomes" id="UP000019113">
    <property type="component" value="Unassembled WGS sequence"/>
</dbReference>
<evidence type="ECO:0000256" key="1">
    <source>
        <dbReference type="SAM" id="SignalP"/>
    </source>
</evidence>
<comment type="caution">
    <text evidence="3">The sequence shown here is derived from an EMBL/GenBank/DDBJ whole genome shotgun (WGS) entry which is preliminary data.</text>
</comment>
<evidence type="ECO:0000259" key="2">
    <source>
        <dbReference type="Pfam" id="PF13283"/>
    </source>
</evidence>
<gene>
    <name evidence="3" type="ORF">BJB45_12960</name>
</gene>
<dbReference type="STRING" id="1178482.AR456_14165"/>
<feature type="domain" description="Bacteriophage N4 adsorption protein A C-terminal" evidence="2">
    <location>
        <begin position="854"/>
        <end position="1019"/>
    </location>
</feature>
<dbReference type="eggNOG" id="COG0457">
    <property type="taxonomic scope" value="Bacteria"/>
</dbReference>
<dbReference type="Pfam" id="PF14559">
    <property type="entry name" value="TPR_19"/>
    <property type="match status" value="1"/>
</dbReference>
<feature type="signal peptide" evidence="1">
    <location>
        <begin position="1"/>
        <end position="22"/>
    </location>
</feature>
<dbReference type="InterPro" id="IPR011990">
    <property type="entry name" value="TPR-like_helical_dom_sf"/>
</dbReference>
<accession>W1N9F7</accession>
<feature type="chain" id="PRO_5009977455" description="Bacteriophage N4 adsorption protein A C-terminal domain-containing protein" evidence="1">
    <location>
        <begin position="23"/>
        <end position="1035"/>
    </location>
</feature>
<dbReference type="KEGG" id="hhu:AR456_14165"/>
<protein>
    <recommendedName>
        <fullName evidence="2">Bacteriophage N4 adsorption protein A C-terminal domain-containing protein</fullName>
    </recommendedName>
</protein>